<dbReference type="EMBL" id="JACSGT010000002">
    <property type="protein sequence ID" value="MCF2220989.1"/>
    <property type="molecule type" value="Genomic_DNA"/>
</dbReference>
<dbReference type="Proteomes" id="UP001430374">
    <property type="component" value="Unassembled WGS sequence"/>
</dbReference>
<dbReference type="RefSeq" id="WP_235132338.1">
    <property type="nucleotide sequence ID" value="NZ_JACSGT010000002.1"/>
</dbReference>
<protein>
    <submittedName>
        <fullName evidence="1">Uncharacterized protein</fullName>
    </submittedName>
</protein>
<comment type="caution">
    <text evidence="1">The sequence shown here is derived from an EMBL/GenBank/DDBJ whole genome shotgun (WGS) entry which is preliminary data.</text>
</comment>
<organism evidence="1 2">
    <name type="scientific">Chryseobacterium indicum</name>
    <dbReference type="NCBI Taxonomy" id="2766954"/>
    <lineage>
        <taxon>Bacteria</taxon>
        <taxon>Pseudomonadati</taxon>
        <taxon>Bacteroidota</taxon>
        <taxon>Flavobacteriia</taxon>
        <taxon>Flavobacteriales</taxon>
        <taxon>Weeksellaceae</taxon>
        <taxon>Chryseobacterium group</taxon>
        <taxon>Chryseobacterium</taxon>
    </lineage>
</organism>
<proteinExistence type="predicted"/>
<evidence type="ECO:0000313" key="2">
    <source>
        <dbReference type="Proteomes" id="UP001430374"/>
    </source>
</evidence>
<name>A0ABS9C9Y2_9FLAO</name>
<gene>
    <name evidence="1" type="ORF">H9Q08_17020</name>
</gene>
<evidence type="ECO:0000313" key="1">
    <source>
        <dbReference type="EMBL" id="MCF2220989.1"/>
    </source>
</evidence>
<accession>A0ABS9C9Y2</accession>
<sequence length="198" mass="23790">MQKLKPQDRHRLLIQCFLKMLQQRMERDKVENLSPVFIHILSKEELRSILKWLYLDKVPEHYDLETMDKQELHEAIGDDFHILSYTIEKWKQEIEDKITPQKVYDVLCQLQLETHYLMTKILADWDEYDYSNFRALSCKAGTEQSLYAVFESSVKEEDKYTTPPLSRYYKTEWEAQEELADMISQDEIQASELKLMIL</sequence>
<reference evidence="1" key="1">
    <citation type="submission" date="2021-08" db="EMBL/GenBank/DDBJ databases">
        <title>Complete genome sequence of Chryseobacterium sp strain PS-8.</title>
        <authorList>
            <person name="Das S.K."/>
        </authorList>
    </citation>
    <scope>NUCLEOTIDE SEQUENCE</scope>
    <source>
        <strain evidence="1">PS-8</strain>
    </source>
</reference>
<keyword evidence="2" id="KW-1185">Reference proteome</keyword>